<evidence type="ECO:0000256" key="2">
    <source>
        <dbReference type="ARBA" id="ARBA00022723"/>
    </source>
</evidence>
<dbReference type="Pfam" id="PF00355">
    <property type="entry name" value="Rieske"/>
    <property type="match status" value="1"/>
</dbReference>
<dbReference type="Proteomes" id="UP001218231">
    <property type="component" value="Plasmid unnamed2"/>
</dbReference>
<dbReference type="InterPro" id="IPR017941">
    <property type="entry name" value="Rieske_2Fe-2S"/>
</dbReference>
<dbReference type="RefSeq" id="WP_273620482.1">
    <property type="nucleotide sequence ID" value="NZ_CP117419.1"/>
</dbReference>
<comment type="similarity">
    <text evidence="6">Belongs to the bacterial ring-hydroxylating dioxygenase ferredoxin component family.</text>
</comment>
<name>A0ABY7U4T7_9SPHN</name>
<keyword evidence="3" id="KW-0408">Iron</keyword>
<keyword evidence="2" id="KW-0479">Metal-binding</keyword>
<dbReference type="EMBL" id="CP117419">
    <property type="protein sequence ID" value="WCT80213.1"/>
    <property type="molecule type" value="Genomic_DNA"/>
</dbReference>
<dbReference type="PANTHER" id="PTHR21496">
    <property type="entry name" value="FERREDOXIN-RELATED"/>
    <property type="match status" value="1"/>
</dbReference>
<organism evidence="8 9">
    <name type="scientific">Novosphingobium humi</name>
    <dbReference type="NCBI Taxonomy" id="2282397"/>
    <lineage>
        <taxon>Bacteria</taxon>
        <taxon>Pseudomonadati</taxon>
        <taxon>Pseudomonadota</taxon>
        <taxon>Alphaproteobacteria</taxon>
        <taxon>Sphingomonadales</taxon>
        <taxon>Sphingomonadaceae</taxon>
        <taxon>Novosphingobium</taxon>
    </lineage>
</organism>
<geneLocation type="plasmid" evidence="8 9">
    <name>unnamed2</name>
</geneLocation>
<evidence type="ECO:0000256" key="6">
    <source>
        <dbReference type="ARBA" id="ARBA00038001"/>
    </source>
</evidence>
<keyword evidence="9" id="KW-1185">Reference proteome</keyword>
<evidence type="ECO:0000313" key="8">
    <source>
        <dbReference type="EMBL" id="WCT80213.1"/>
    </source>
</evidence>
<dbReference type="Gene3D" id="2.102.10.10">
    <property type="entry name" value="Rieske [2Fe-2S] iron-sulphur domain"/>
    <property type="match status" value="1"/>
</dbReference>
<evidence type="ECO:0000256" key="3">
    <source>
        <dbReference type="ARBA" id="ARBA00023004"/>
    </source>
</evidence>
<feature type="domain" description="Rieske" evidence="7">
    <location>
        <begin position="6"/>
        <end position="106"/>
    </location>
</feature>
<gene>
    <name evidence="8" type="ORF">PQ457_21745</name>
</gene>
<dbReference type="SUPFAM" id="SSF50022">
    <property type="entry name" value="ISP domain"/>
    <property type="match status" value="1"/>
</dbReference>
<keyword evidence="1" id="KW-0001">2Fe-2S</keyword>
<keyword evidence="4" id="KW-0411">Iron-sulfur</keyword>
<accession>A0ABY7U4T7</accession>
<evidence type="ECO:0000259" key="7">
    <source>
        <dbReference type="PROSITE" id="PS51296"/>
    </source>
</evidence>
<evidence type="ECO:0000256" key="5">
    <source>
        <dbReference type="ARBA" id="ARBA00034078"/>
    </source>
</evidence>
<comment type="cofactor">
    <cofactor evidence="5">
        <name>[2Fe-2S] cluster</name>
        <dbReference type="ChEBI" id="CHEBI:190135"/>
    </cofactor>
</comment>
<proteinExistence type="inferred from homology"/>
<keyword evidence="8" id="KW-0614">Plasmid</keyword>
<dbReference type="PROSITE" id="PS51296">
    <property type="entry name" value="RIESKE"/>
    <property type="match status" value="1"/>
</dbReference>
<reference evidence="8 9" key="1">
    <citation type="submission" date="2023-02" db="EMBL/GenBank/DDBJ databases">
        <title>Genome sequence of Novosphingobium humi KACC 19094.</title>
        <authorList>
            <person name="Kim S."/>
            <person name="Heo J."/>
            <person name="Kwon S.-W."/>
        </authorList>
    </citation>
    <scope>NUCLEOTIDE SEQUENCE [LARGE SCALE GENOMIC DNA]</scope>
    <source>
        <strain evidence="8 9">KACC 19094</strain>
        <plasmid evidence="8 9">unnamed2</plasmid>
    </source>
</reference>
<protein>
    <submittedName>
        <fullName evidence="8">Rieske 2Fe-2S domain-containing protein</fullName>
    </submittedName>
</protein>
<dbReference type="InterPro" id="IPR036922">
    <property type="entry name" value="Rieske_2Fe-2S_sf"/>
</dbReference>
<evidence type="ECO:0000256" key="1">
    <source>
        <dbReference type="ARBA" id="ARBA00022714"/>
    </source>
</evidence>
<evidence type="ECO:0000256" key="4">
    <source>
        <dbReference type="ARBA" id="ARBA00023014"/>
    </source>
</evidence>
<evidence type="ECO:0000313" key="9">
    <source>
        <dbReference type="Proteomes" id="UP001218231"/>
    </source>
</evidence>
<dbReference type="PANTHER" id="PTHR21496:SF0">
    <property type="entry name" value="RIESKE DOMAIN-CONTAINING PROTEIN"/>
    <property type="match status" value="1"/>
</dbReference>
<sequence>MSDVVWHRLGAETEIGDGQMAEGQMTVHAIGGWQVLLARHDDAWLALNDRCTHAASRLSGGRIRRGAIMCPLHGARFDLADGRCIGGAYPAVRQFALRVVDGMVEVAVPARPPGMDETPVGA</sequence>